<evidence type="ECO:0000259" key="2">
    <source>
        <dbReference type="PROSITE" id="PS50887"/>
    </source>
</evidence>
<proteinExistence type="predicted"/>
<comment type="caution">
    <text evidence="3">The sequence shown here is derived from an EMBL/GenBank/DDBJ whole genome shotgun (WGS) entry which is preliminary data.</text>
</comment>
<dbReference type="InterPro" id="IPR043128">
    <property type="entry name" value="Rev_trsase/Diguanyl_cyclase"/>
</dbReference>
<feature type="transmembrane region" description="Helical" evidence="1">
    <location>
        <begin position="35"/>
        <end position="54"/>
    </location>
</feature>
<keyword evidence="1" id="KW-1133">Transmembrane helix</keyword>
<reference evidence="3" key="2">
    <citation type="submission" date="2020-09" db="EMBL/GenBank/DDBJ databases">
        <authorList>
            <person name="Sun Q."/>
            <person name="Ohkuma M."/>
        </authorList>
    </citation>
    <scope>NUCLEOTIDE SEQUENCE</scope>
    <source>
        <strain evidence="3">JCM 31311</strain>
    </source>
</reference>
<dbReference type="NCBIfam" id="TIGR00254">
    <property type="entry name" value="GGDEF"/>
    <property type="match status" value="1"/>
</dbReference>
<evidence type="ECO:0000313" key="3">
    <source>
        <dbReference type="EMBL" id="GGR19322.1"/>
    </source>
</evidence>
<dbReference type="InterPro" id="IPR050469">
    <property type="entry name" value="Diguanylate_Cyclase"/>
</dbReference>
<name>A0A918FBM8_9DEIO</name>
<feature type="transmembrane region" description="Helical" evidence="1">
    <location>
        <begin position="91"/>
        <end position="118"/>
    </location>
</feature>
<sequence>MIVGLALLVEVIQILLAVLLSLDPQQHARVRPAEFGVGIGLAFVLLALWPGLQLQVVRQAGVGILLLWFGMNTLHVIITHRAITSGLLLHLVLVALFAFTWTPARWATGLITAAYALLIGANTVSQTQDPVGVILIGPVLLLIWYLAQHGWTIRTERRRLEELTDIAYLDPLTGLLNRRSGWMRLAELADAWQSDPQRLAVVMLDLDHFKAINDAGGHDHGDAILKAIAATLMATVRHQDVVIRWGGEEFLVILVSTGHEPGDAQHITERLLEAVRTLQLPGTVKVTMSAGIATLKESRSLKGVIALADLRLYEAKASGRDRTVSVGPQRPEHVVLAPPS</sequence>
<gene>
    <name evidence="3" type="ORF">GCM10008957_34790</name>
</gene>
<dbReference type="PROSITE" id="PS50887">
    <property type="entry name" value="GGDEF"/>
    <property type="match status" value="1"/>
</dbReference>
<protein>
    <recommendedName>
        <fullName evidence="2">GGDEF domain-containing protein</fullName>
    </recommendedName>
</protein>
<dbReference type="EMBL" id="BMQL01000023">
    <property type="protein sequence ID" value="GGR19322.1"/>
    <property type="molecule type" value="Genomic_DNA"/>
</dbReference>
<evidence type="ECO:0000256" key="1">
    <source>
        <dbReference type="SAM" id="Phobius"/>
    </source>
</evidence>
<dbReference type="InterPro" id="IPR000160">
    <property type="entry name" value="GGDEF_dom"/>
</dbReference>
<feature type="domain" description="GGDEF" evidence="2">
    <location>
        <begin position="197"/>
        <end position="328"/>
    </location>
</feature>
<keyword evidence="1" id="KW-0472">Membrane</keyword>
<accession>A0A918FBM8</accession>
<dbReference type="InterPro" id="IPR029787">
    <property type="entry name" value="Nucleotide_cyclase"/>
</dbReference>
<dbReference type="Gene3D" id="3.30.70.270">
    <property type="match status" value="1"/>
</dbReference>
<evidence type="ECO:0000313" key="4">
    <source>
        <dbReference type="Proteomes" id="UP000603865"/>
    </source>
</evidence>
<dbReference type="PANTHER" id="PTHR45138">
    <property type="entry name" value="REGULATORY COMPONENTS OF SENSORY TRANSDUCTION SYSTEM"/>
    <property type="match status" value="1"/>
</dbReference>
<dbReference type="SUPFAM" id="SSF55073">
    <property type="entry name" value="Nucleotide cyclase"/>
    <property type="match status" value="1"/>
</dbReference>
<keyword evidence="4" id="KW-1185">Reference proteome</keyword>
<dbReference type="Proteomes" id="UP000603865">
    <property type="component" value="Unassembled WGS sequence"/>
</dbReference>
<organism evidence="3 4">
    <name type="scientific">Deinococcus ruber</name>
    <dbReference type="NCBI Taxonomy" id="1848197"/>
    <lineage>
        <taxon>Bacteria</taxon>
        <taxon>Thermotogati</taxon>
        <taxon>Deinococcota</taxon>
        <taxon>Deinococci</taxon>
        <taxon>Deinococcales</taxon>
        <taxon>Deinococcaceae</taxon>
        <taxon>Deinococcus</taxon>
    </lineage>
</organism>
<keyword evidence="1" id="KW-0812">Transmembrane</keyword>
<dbReference type="PANTHER" id="PTHR45138:SF9">
    <property type="entry name" value="DIGUANYLATE CYCLASE DGCM-RELATED"/>
    <property type="match status" value="1"/>
</dbReference>
<dbReference type="GO" id="GO:0052621">
    <property type="term" value="F:diguanylate cyclase activity"/>
    <property type="evidence" value="ECO:0007669"/>
    <property type="project" value="TreeGrafter"/>
</dbReference>
<dbReference type="AlphaFoldDB" id="A0A918FBM8"/>
<dbReference type="CDD" id="cd01949">
    <property type="entry name" value="GGDEF"/>
    <property type="match status" value="1"/>
</dbReference>
<feature type="transmembrane region" description="Helical" evidence="1">
    <location>
        <begin position="6"/>
        <end position="23"/>
    </location>
</feature>
<dbReference type="SMART" id="SM00267">
    <property type="entry name" value="GGDEF"/>
    <property type="match status" value="1"/>
</dbReference>
<reference evidence="3" key="1">
    <citation type="journal article" date="2014" name="Int. J. Syst. Evol. Microbiol.">
        <title>Complete genome sequence of Corynebacterium casei LMG S-19264T (=DSM 44701T), isolated from a smear-ripened cheese.</title>
        <authorList>
            <consortium name="US DOE Joint Genome Institute (JGI-PGF)"/>
            <person name="Walter F."/>
            <person name="Albersmeier A."/>
            <person name="Kalinowski J."/>
            <person name="Ruckert C."/>
        </authorList>
    </citation>
    <scope>NUCLEOTIDE SEQUENCE</scope>
    <source>
        <strain evidence="3">JCM 31311</strain>
    </source>
</reference>
<dbReference type="Pfam" id="PF00990">
    <property type="entry name" value="GGDEF"/>
    <property type="match status" value="1"/>
</dbReference>
<feature type="transmembrane region" description="Helical" evidence="1">
    <location>
        <begin position="130"/>
        <end position="147"/>
    </location>
</feature>
<dbReference type="FunFam" id="3.30.70.270:FF:000001">
    <property type="entry name" value="Diguanylate cyclase domain protein"/>
    <property type="match status" value="1"/>
</dbReference>